<gene>
    <name evidence="2" type="ORF">DERYTH_LOCUS26722</name>
</gene>
<feature type="non-terminal residue" evidence="2">
    <location>
        <position position="194"/>
    </location>
</feature>
<proteinExistence type="predicted"/>
<reference evidence="2" key="1">
    <citation type="submission" date="2021-06" db="EMBL/GenBank/DDBJ databases">
        <authorList>
            <person name="Kallberg Y."/>
            <person name="Tangrot J."/>
            <person name="Rosling A."/>
        </authorList>
    </citation>
    <scope>NUCLEOTIDE SEQUENCE</scope>
    <source>
        <strain evidence="2">MA453B</strain>
    </source>
</reference>
<name>A0A9N9PEU0_9GLOM</name>
<accession>A0A9N9PEU0</accession>
<comment type="caution">
    <text evidence="2">The sequence shown here is derived from an EMBL/GenBank/DDBJ whole genome shotgun (WGS) entry which is preliminary data.</text>
</comment>
<feature type="non-terminal residue" evidence="2">
    <location>
        <position position="1"/>
    </location>
</feature>
<dbReference type="EMBL" id="CAJVPY010057378">
    <property type="protein sequence ID" value="CAG8819047.1"/>
    <property type="molecule type" value="Genomic_DNA"/>
</dbReference>
<protein>
    <submittedName>
        <fullName evidence="2">25514_t:CDS:1</fullName>
    </submittedName>
</protein>
<dbReference type="Proteomes" id="UP000789405">
    <property type="component" value="Unassembled WGS sequence"/>
</dbReference>
<keyword evidence="3" id="KW-1185">Reference proteome</keyword>
<dbReference type="AlphaFoldDB" id="A0A9N9PEU0"/>
<keyword evidence="1" id="KW-0175">Coiled coil</keyword>
<evidence type="ECO:0000313" key="3">
    <source>
        <dbReference type="Proteomes" id="UP000789405"/>
    </source>
</evidence>
<evidence type="ECO:0000313" key="2">
    <source>
        <dbReference type="EMBL" id="CAG8819047.1"/>
    </source>
</evidence>
<organism evidence="2 3">
    <name type="scientific">Dentiscutata erythropus</name>
    <dbReference type="NCBI Taxonomy" id="1348616"/>
    <lineage>
        <taxon>Eukaryota</taxon>
        <taxon>Fungi</taxon>
        <taxon>Fungi incertae sedis</taxon>
        <taxon>Mucoromycota</taxon>
        <taxon>Glomeromycotina</taxon>
        <taxon>Glomeromycetes</taxon>
        <taxon>Diversisporales</taxon>
        <taxon>Gigasporaceae</taxon>
        <taxon>Dentiscutata</taxon>
    </lineage>
</organism>
<sequence length="194" mass="22524">EGSIHDPVEQEIKLLKEEVNLIKNLYEKEVKSLRQEFDSFKKLNEKQKKINMLITEICTMLSIDSNNNLLRIHNALIPNNNTNNLTNQKEIIKSICDVLDIKYLENNKNQNLIIFIYKMSYIFKNLGIHITVHEPRDIGTVQGVGNPRQGVCKDYPNGKTIRFYVHNGKQSGFSTTDHHQNLINQLQITENYIT</sequence>
<evidence type="ECO:0000256" key="1">
    <source>
        <dbReference type="SAM" id="Coils"/>
    </source>
</evidence>
<feature type="coiled-coil region" evidence="1">
    <location>
        <begin position="16"/>
        <end position="43"/>
    </location>
</feature>